<name>A0AAQ3JMM7_9LILI</name>
<protein>
    <submittedName>
        <fullName evidence="2">Uncharacterized protein</fullName>
    </submittedName>
</protein>
<dbReference type="InterPro" id="IPR008004">
    <property type="entry name" value="OCTOPUS-like"/>
</dbReference>
<evidence type="ECO:0000313" key="2">
    <source>
        <dbReference type="EMBL" id="WOK92748.1"/>
    </source>
</evidence>
<reference evidence="2 3" key="1">
    <citation type="submission" date="2023-10" db="EMBL/GenBank/DDBJ databases">
        <title>Chromosome-scale genome assembly provides insights into flower coloration mechanisms of Canna indica.</title>
        <authorList>
            <person name="Li C."/>
        </authorList>
    </citation>
    <scope>NUCLEOTIDE SEQUENCE [LARGE SCALE GENOMIC DNA]</scope>
    <source>
        <tissue evidence="2">Flower</tissue>
    </source>
</reference>
<keyword evidence="3" id="KW-1185">Reference proteome</keyword>
<dbReference type="Proteomes" id="UP001327560">
    <property type="component" value="Chromosome 1"/>
</dbReference>
<accession>A0AAQ3JMM7</accession>
<evidence type="ECO:0000313" key="3">
    <source>
        <dbReference type="Proteomes" id="UP001327560"/>
    </source>
</evidence>
<dbReference type="PANTHER" id="PTHR35486:SF1">
    <property type="entry name" value="OS02G0689500 PROTEIN"/>
    <property type="match status" value="1"/>
</dbReference>
<feature type="compositionally biased region" description="Low complexity" evidence="1">
    <location>
        <begin position="169"/>
        <end position="178"/>
    </location>
</feature>
<dbReference type="AlphaFoldDB" id="A0AAQ3JMM7"/>
<feature type="compositionally biased region" description="Low complexity" evidence="1">
    <location>
        <begin position="258"/>
        <end position="270"/>
    </location>
</feature>
<feature type="region of interest" description="Disordered" evidence="1">
    <location>
        <begin position="136"/>
        <end position="186"/>
    </location>
</feature>
<feature type="region of interest" description="Disordered" evidence="1">
    <location>
        <begin position="224"/>
        <end position="282"/>
    </location>
</feature>
<gene>
    <name evidence="2" type="ORF">Cni_G01439</name>
</gene>
<dbReference type="EMBL" id="CP136890">
    <property type="protein sequence ID" value="WOK92748.1"/>
    <property type="molecule type" value="Genomic_DNA"/>
</dbReference>
<evidence type="ECO:0000256" key="1">
    <source>
        <dbReference type="SAM" id="MobiDB-lite"/>
    </source>
</evidence>
<proteinExistence type="predicted"/>
<sequence length="282" mass="30868">MKCKLHPYEPGAGVCASCLRERLLALVDAESGFAPERHRRRRSEDLPPVAFPRSVSPYRTGASHRLHLRFFSTPQIGPTFVGEVDSGQRRSSGRFSVFKVLFGHRRSEKAEQNCRSGEGSGRSSWLSALVRRKKKQPQIFSAAEQGRRSCRPVERGMSPAMEDGEEDVSGYSSESSSGWRRPTPTPLRRAFASGRSHHHQHQGSFGSVSGFSVCLSPLVKAAASGRRSQVSEAGGYRGSQFSGDLRSPAISVHRHRSTATGTGSLGLGPSRSRKLADFGRFK</sequence>
<dbReference type="PANTHER" id="PTHR35486">
    <property type="entry name" value="EXPRESSED PROTEIN"/>
    <property type="match status" value="1"/>
</dbReference>
<organism evidence="2 3">
    <name type="scientific">Canna indica</name>
    <name type="common">Indian-shot</name>
    <dbReference type="NCBI Taxonomy" id="4628"/>
    <lineage>
        <taxon>Eukaryota</taxon>
        <taxon>Viridiplantae</taxon>
        <taxon>Streptophyta</taxon>
        <taxon>Embryophyta</taxon>
        <taxon>Tracheophyta</taxon>
        <taxon>Spermatophyta</taxon>
        <taxon>Magnoliopsida</taxon>
        <taxon>Liliopsida</taxon>
        <taxon>Zingiberales</taxon>
        <taxon>Cannaceae</taxon>
        <taxon>Canna</taxon>
    </lineage>
</organism>
<dbReference type="Pfam" id="PF05340">
    <property type="entry name" value="DUF740"/>
    <property type="match status" value="1"/>
</dbReference>
<feature type="compositionally biased region" description="Basic and acidic residues" evidence="1">
    <location>
        <begin position="145"/>
        <end position="154"/>
    </location>
</feature>